<evidence type="ECO:0000256" key="5">
    <source>
        <dbReference type="SAM" id="Phobius"/>
    </source>
</evidence>
<gene>
    <name evidence="7" type="ORF">DX908_11625</name>
</gene>
<evidence type="ECO:0000256" key="3">
    <source>
        <dbReference type="ARBA" id="ARBA00022989"/>
    </source>
</evidence>
<dbReference type="PANTHER" id="PTHR43310:SF1">
    <property type="entry name" value="SULFATE TRANSPORTER YBAR-RELATED"/>
    <property type="match status" value="1"/>
</dbReference>
<keyword evidence="2 5" id="KW-0812">Transmembrane</keyword>
<dbReference type="RefSeq" id="WP_116392492.1">
    <property type="nucleotide sequence ID" value="NZ_QUQO01000001.1"/>
</dbReference>
<sequence length="540" mass="56745">MLQPTLAAFADRISVAARTRGPNLSPAQAKTELLSGLTVALALVPEAVAFAFVAGVHPLVGLYAAFLVGLITALIGGRPGMISGATGALAVVMVALVSQHGVEYLFATVVLMGLLQILAGVMKWGKFIRLVPHPVMLGFVNGLAIVIFMAQLTQFQVPGTAESAGHGMAAGEWLSGAPLFIMLALVALTMVIIWGLPKLTSIIPAPLAGIGITAILVIAVGIDTPRVGDLASIKGGFPAFHLPMVPLSVETLKIILPYAVILALIGLIESLLTLNLVGEITNKRGGASQECVAQGVANTVTGFFGGMGGCAMIGQSMINVKSGGRTRLSGISAALFLLVFILFASPLIEKIPLAALVGVMFMVVIGTFAWHSFRILPKIPRTDAVVILLVTAVTVWQDLAVAVVVGVIVSALAYAWTNARRIHANIKDVSDGRVYQIEGPLFFGSVEGFTELFQPETDPDNVIIDFANSRVADGSALRAIEDVAAKYEAAGKRLQLRHLSRDCHRLLHRAEQLMVDSGDDPDYGIAVDYTVRTGMVGGGH</sequence>
<dbReference type="InterPro" id="IPR011547">
    <property type="entry name" value="SLC26A/SulP_dom"/>
</dbReference>
<dbReference type="InParanoid" id="A0A371RK73"/>
<proteinExistence type="predicted"/>
<reference evidence="7 8" key="1">
    <citation type="submission" date="2018-08" db="EMBL/GenBank/DDBJ databases">
        <title>Parvularcula sp. SM1705, isolated from surface water of the South Sea China.</title>
        <authorList>
            <person name="Sun L."/>
        </authorList>
    </citation>
    <scope>NUCLEOTIDE SEQUENCE [LARGE SCALE GENOMIC DNA]</scope>
    <source>
        <strain evidence="7 8">SM1705</strain>
    </source>
</reference>
<comment type="subcellular location">
    <subcellularLocation>
        <location evidence="1">Membrane</location>
        <topology evidence="1">Multi-pass membrane protein</topology>
    </subcellularLocation>
</comment>
<keyword evidence="4 5" id="KW-0472">Membrane</keyword>
<evidence type="ECO:0000259" key="6">
    <source>
        <dbReference type="PROSITE" id="PS50801"/>
    </source>
</evidence>
<dbReference type="InterPro" id="IPR052706">
    <property type="entry name" value="Membrane-Transporter-like"/>
</dbReference>
<feature type="transmembrane region" description="Helical" evidence="5">
    <location>
        <begin position="328"/>
        <end position="348"/>
    </location>
</feature>
<dbReference type="InterPro" id="IPR002645">
    <property type="entry name" value="STAS_dom"/>
</dbReference>
<evidence type="ECO:0000256" key="4">
    <source>
        <dbReference type="ARBA" id="ARBA00023136"/>
    </source>
</evidence>
<dbReference type="InterPro" id="IPR036513">
    <property type="entry name" value="STAS_dom_sf"/>
</dbReference>
<feature type="transmembrane region" description="Helical" evidence="5">
    <location>
        <begin position="104"/>
        <end position="122"/>
    </location>
</feature>
<organism evidence="7 8">
    <name type="scientific">Parvularcula marina</name>
    <dbReference type="NCBI Taxonomy" id="2292771"/>
    <lineage>
        <taxon>Bacteria</taxon>
        <taxon>Pseudomonadati</taxon>
        <taxon>Pseudomonadota</taxon>
        <taxon>Alphaproteobacteria</taxon>
        <taxon>Parvularculales</taxon>
        <taxon>Parvularculaceae</taxon>
        <taxon>Parvularcula</taxon>
    </lineage>
</organism>
<name>A0A371RK73_9PROT</name>
<feature type="transmembrane region" description="Helical" evidence="5">
    <location>
        <begin position="254"/>
        <end position="277"/>
    </location>
</feature>
<dbReference type="PROSITE" id="PS50801">
    <property type="entry name" value="STAS"/>
    <property type="match status" value="1"/>
</dbReference>
<dbReference type="Pfam" id="PF00916">
    <property type="entry name" value="Sulfate_transp"/>
    <property type="match status" value="1"/>
</dbReference>
<dbReference type="GO" id="GO:0016020">
    <property type="term" value="C:membrane"/>
    <property type="evidence" value="ECO:0007669"/>
    <property type="project" value="UniProtKB-SubCell"/>
</dbReference>
<dbReference type="PANTHER" id="PTHR43310">
    <property type="entry name" value="SULFATE TRANSPORTER YBAR-RELATED"/>
    <property type="match status" value="1"/>
</dbReference>
<evidence type="ECO:0000256" key="1">
    <source>
        <dbReference type="ARBA" id="ARBA00004141"/>
    </source>
</evidence>
<dbReference type="SUPFAM" id="SSF52091">
    <property type="entry name" value="SpoIIaa-like"/>
    <property type="match status" value="1"/>
</dbReference>
<dbReference type="EMBL" id="QUQO01000001">
    <property type="protein sequence ID" value="RFB05860.1"/>
    <property type="molecule type" value="Genomic_DNA"/>
</dbReference>
<feature type="transmembrane region" description="Helical" evidence="5">
    <location>
        <begin position="385"/>
        <end position="416"/>
    </location>
</feature>
<feature type="domain" description="STAS" evidence="6">
    <location>
        <begin position="422"/>
        <end position="510"/>
    </location>
</feature>
<dbReference type="AlphaFoldDB" id="A0A371RK73"/>
<feature type="transmembrane region" description="Helical" evidence="5">
    <location>
        <begin position="134"/>
        <end position="153"/>
    </location>
</feature>
<keyword evidence="3 5" id="KW-1133">Transmembrane helix</keyword>
<feature type="transmembrane region" description="Helical" evidence="5">
    <location>
        <begin position="173"/>
        <end position="196"/>
    </location>
</feature>
<dbReference type="Gene3D" id="3.30.750.24">
    <property type="entry name" value="STAS domain"/>
    <property type="match status" value="1"/>
</dbReference>
<feature type="transmembrane region" description="Helical" evidence="5">
    <location>
        <begin position="203"/>
        <end position="222"/>
    </location>
</feature>
<comment type="caution">
    <text evidence="7">The sequence shown here is derived from an EMBL/GenBank/DDBJ whole genome shotgun (WGS) entry which is preliminary data.</text>
</comment>
<feature type="transmembrane region" description="Helical" evidence="5">
    <location>
        <begin position="354"/>
        <end position="373"/>
    </location>
</feature>
<dbReference type="CDD" id="cd07042">
    <property type="entry name" value="STAS_SulP_like_sulfate_transporter"/>
    <property type="match status" value="1"/>
</dbReference>
<evidence type="ECO:0000313" key="7">
    <source>
        <dbReference type="EMBL" id="RFB05860.1"/>
    </source>
</evidence>
<dbReference type="Proteomes" id="UP000264589">
    <property type="component" value="Unassembled WGS sequence"/>
</dbReference>
<dbReference type="OrthoDB" id="9771198at2"/>
<keyword evidence="8" id="KW-1185">Reference proteome</keyword>
<dbReference type="Pfam" id="PF01740">
    <property type="entry name" value="STAS"/>
    <property type="match status" value="1"/>
</dbReference>
<evidence type="ECO:0000313" key="8">
    <source>
        <dbReference type="Proteomes" id="UP000264589"/>
    </source>
</evidence>
<feature type="transmembrane region" description="Helical" evidence="5">
    <location>
        <begin position="47"/>
        <end position="74"/>
    </location>
</feature>
<protein>
    <submittedName>
        <fullName evidence="7">SulP family inorganic anion transporter</fullName>
    </submittedName>
</protein>
<accession>A0A371RK73</accession>
<evidence type="ECO:0000256" key="2">
    <source>
        <dbReference type="ARBA" id="ARBA00022692"/>
    </source>
</evidence>